<dbReference type="PANTHER" id="PTHR43280">
    <property type="entry name" value="ARAC-FAMILY TRANSCRIPTIONAL REGULATOR"/>
    <property type="match status" value="1"/>
</dbReference>
<dbReference type="SUPFAM" id="SSF46689">
    <property type="entry name" value="Homeodomain-like"/>
    <property type="match status" value="2"/>
</dbReference>
<dbReference type="EMBL" id="VUMW01000009">
    <property type="protein sequence ID" value="MST79766.1"/>
    <property type="molecule type" value="Genomic_DNA"/>
</dbReference>
<dbReference type="SMART" id="SM00342">
    <property type="entry name" value="HTH_ARAC"/>
    <property type="match status" value="1"/>
</dbReference>
<evidence type="ECO:0000313" key="6">
    <source>
        <dbReference type="Proteomes" id="UP000452141"/>
    </source>
</evidence>
<proteinExistence type="predicted"/>
<evidence type="ECO:0000313" key="5">
    <source>
        <dbReference type="EMBL" id="MST79766.1"/>
    </source>
</evidence>
<accession>A0A844FMY2</accession>
<dbReference type="InterPro" id="IPR018062">
    <property type="entry name" value="HTH_AraC-typ_CS"/>
</dbReference>
<keyword evidence="2" id="KW-0238">DNA-binding</keyword>
<dbReference type="CDD" id="cd00093">
    <property type="entry name" value="HTH_XRE"/>
    <property type="match status" value="1"/>
</dbReference>
<name>A0A844FMY2_9LACO</name>
<dbReference type="SUPFAM" id="SSF51215">
    <property type="entry name" value="Regulatory protein AraC"/>
    <property type="match status" value="1"/>
</dbReference>
<evidence type="ECO:0000256" key="2">
    <source>
        <dbReference type="ARBA" id="ARBA00023125"/>
    </source>
</evidence>
<dbReference type="GO" id="GO:0003700">
    <property type="term" value="F:DNA-binding transcription factor activity"/>
    <property type="evidence" value="ECO:0007669"/>
    <property type="project" value="InterPro"/>
</dbReference>
<dbReference type="InterPro" id="IPR001387">
    <property type="entry name" value="Cro/C1-type_HTH"/>
</dbReference>
<dbReference type="PROSITE" id="PS00041">
    <property type="entry name" value="HTH_ARAC_FAMILY_1"/>
    <property type="match status" value="1"/>
</dbReference>
<protein>
    <submittedName>
        <fullName evidence="5">AraC family transcriptional regulator</fullName>
    </submittedName>
</protein>
<gene>
    <name evidence="5" type="ORF">FYJ61_04625</name>
</gene>
<dbReference type="InterPro" id="IPR003313">
    <property type="entry name" value="AraC-bd"/>
</dbReference>
<dbReference type="PROSITE" id="PS01124">
    <property type="entry name" value="HTH_ARAC_FAMILY_2"/>
    <property type="match status" value="1"/>
</dbReference>
<keyword evidence="1" id="KW-0805">Transcription regulation</keyword>
<evidence type="ECO:0000256" key="3">
    <source>
        <dbReference type="ARBA" id="ARBA00023163"/>
    </source>
</evidence>
<dbReference type="InterPro" id="IPR037923">
    <property type="entry name" value="HTH-like"/>
</dbReference>
<reference evidence="5 6" key="1">
    <citation type="submission" date="2019-08" db="EMBL/GenBank/DDBJ databases">
        <title>In-depth cultivation of the pig gut microbiome towards novel bacterial diversity and tailored functional studies.</title>
        <authorList>
            <person name="Wylensek D."/>
            <person name="Hitch T.C.A."/>
            <person name="Clavel T."/>
        </authorList>
    </citation>
    <scope>NUCLEOTIDE SEQUENCE [LARGE SCALE GENOMIC DNA]</scope>
    <source>
        <strain evidence="5 6">WCA-470BD-2E</strain>
    </source>
</reference>
<dbReference type="Gene3D" id="2.60.120.10">
    <property type="entry name" value="Jelly Rolls"/>
    <property type="match status" value="1"/>
</dbReference>
<dbReference type="Pfam" id="PF12833">
    <property type="entry name" value="HTH_18"/>
    <property type="match status" value="1"/>
</dbReference>
<dbReference type="GO" id="GO:0043565">
    <property type="term" value="F:sequence-specific DNA binding"/>
    <property type="evidence" value="ECO:0007669"/>
    <property type="project" value="InterPro"/>
</dbReference>
<organism evidence="5 6">
    <name type="scientific">Lactobacillus equicursoris</name>
    <dbReference type="NCBI Taxonomy" id="420645"/>
    <lineage>
        <taxon>Bacteria</taxon>
        <taxon>Bacillati</taxon>
        <taxon>Bacillota</taxon>
        <taxon>Bacilli</taxon>
        <taxon>Lactobacillales</taxon>
        <taxon>Lactobacillaceae</taxon>
        <taxon>Lactobacillus</taxon>
    </lineage>
</organism>
<dbReference type="InterPro" id="IPR014710">
    <property type="entry name" value="RmlC-like_jellyroll"/>
</dbReference>
<dbReference type="RefSeq" id="WP_154486757.1">
    <property type="nucleotide sequence ID" value="NZ_VUMW01000009.1"/>
</dbReference>
<dbReference type="InterPro" id="IPR018060">
    <property type="entry name" value="HTH_AraC"/>
</dbReference>
<dbReference type="InterPro" id="IPR009057">
    <property type="entry name" value="Homeodomain-like_sf"/>
</dbReference>
<comment type="caution">
    <text evidence="5">The sequence shown here is derived from an EMBL/GenBank/DDBJ whole genome shotgun (WGS) entry which is preliminary data.</text>
</comment>
<evidence type="ECO:0000259" key="4">
    <source>
        <dbReference type="PROSITE" id="PS01124"/>
    </source>
</evidence>
<dbReference type="AlphaFoldDB" id="A0A844FMY2"/>
<keyword evidence="3" id="KW-0804">Transcription</keyword>
<sequence length="302" mass="34506">MAENFSHEIVIPTDPLFAWVHIFKDTTGPSTIAPHWHEGIELSYTIRGQIDEFKINGKKFQTQPGQILVVNTQEIHSVKSLSKASDLTLSIIYPFSEIRSLYPQLDDQLIDINHPEKFDSGQRVAYTELQGLLWQITELFQSDLAIKNIRITRLLVEVLELLLTHFTVPKKSAQLEAGRKEYAVTRLQQVTQYVNNHYMDEISLKDLAEYCGVSKEYLSRFFKKEMELTIDGYINLVRAQNAHKMLLGAPKTSLTDLALTNGFSGVRSLNRAFERIYGETASDFKRNLRKNGQIDQSAPKNS</sequence>
<dbReference type="Gene3D" id="1.10.10.60">
    <property type="entry name" value="Homeodomain-like"/>
    <property type="match status" value="2"/>
</dbReference>
<dbReference type="PANTHER" id="PTHR43280:SF2">
    <property type="entry name" value="HTH-TYPE TRANSCRIPTIONAL REGULATOR EXSA"/>
    <property type="match status" value="1"/>
</dbReference>
<dbReference type="Pfam" id="PF02311">
    <property type="entry name" value="AraC_binding"/>
    <property type="match status" value="1"/>
</dbReference>
<feature type="domain" description="HTH araC/xylS-type" evidence="4">
    <location>
        <begin position="188"/>
        <end position="287"/>
    </location>
</feature>
<dbReference type="Proteomes" id="UP000452141">
    <property type="component" value="Unassembled WGS sequence"/>
</dbReference>
<evidence type="ECO:0000256" key="1">
    <source>
        <dbReference type="ARBA" id="ARBA00023015"/>
    </source>
</evidence>